<dbReference type="EMBL" id="CM015729">
    <property type="protein sequence ID" value="KAF3703189.1"/>
    <property type="molecule type" value="Genomic_DNA"/>
</dbReference>
<evidence type="ECO:0000313" key="1">
    <source>
        <dbReference type="EMBL" id="KAF3703189.1"/>
    </source>
</evidence>
<gene>
    <name evidence="1" type="ORF">EXN66_Car018877</name>
</gene>
<organism evidence="1 2">
    <name type="scientific">Channa argus</name>
    <name type="common">Northern snakehead</name>
    <name type="synonym">Ophicephalus argus</name>
    <dbReference type="NCBI Taxonomy" id="215402"/>
    <lineage>
        <taxon>Eukaryota</taxon>
        <taxon>Metazoa</taxon>
        <taxon>Chordata</taxon>
        <taxon>Craniata</taxon>
        <taxon>Vertebrata</taxon>
        <taxon>Euteleostomi</taxon>
        <taxon>Actinopterygii</taxon>
        <taxon>Neopterygii</taxon>
        <taxon>Teleostei</taxon>
        <taxon>Neoteleostei</taxon>
        <taxon>Acanthomorphata</taxon>
        <taxon>Anabantaria</taxon>
        <taxon>Anabantiformes</taxon>
        <taxon>Channoidei</taxon>
        <taxon>Channidae</taxon>
        <taxon>Channa</taxon>
    </lineage>
</organism>
<dbReference type="AlphaFoldDB" id="A0A6G1QLE1"/>
<sequence length="62" mass="6667">MPGICQPRWDTAKTGAVLRETGIIPSPAVLSKPALIPLIRGLQPVPHLLGCSRSHDQQTSQK</sequence>
<proteinExistence type="predicted"/>
<evidence type="ECO:0000313" key="2">
    <source>
        <dbReference type="Proteomes" id="UP000503349"/>
    </source>
</evidence>
<name>A0A6G1QLE1_CHAAH</name>
<accession>A0A6G1QLE1</accession>
<keyword evidence="2" id="KW-1185">Reference proteome</keyword>
<reference evidence="1 2" key="1">
    <citation type="submission" date="2019-02" db="EMBL/GenBank/DDBJ databases">
        <title>Opniocepnalus argus genome.</title>
        <authorList>
            <person name="Zhou C."/>
            <person name="Xiao S."/>
        </authorList>
    </citation>
    <scope>NUCLEOTIDE SEQUENCE [LARGE SCALE GENOMIC DNA]</scope>
    <source>
        <strain evidence="1">OARG1902GOOAL</strain>
        <tissue evidence="1">Muscle</tissue>
    </source>
</reference>
<dbReference type="Proteomes" id="UP000503349">
    <property type="component" value="Chromosome 18"/>
</dbReference>
<reference evidence="2" key="2">
    <citation type="submission" date="2019-02" db="EMBL/GenBank/DDBJ databases">
        <title>Opniocepnalus argus Var Kimnra genome.</title>
        <authorList>
            <person name="Zhou C."/>
            <person name="Xiao S."/>
        </authorList>
    </citation>
    <scope>NUCLEOTIDE SEQUENCE [LARGE SCALE GENOMIC DNA]</scope>
</reference>
<protein>
    <submittedName>
        <fullName evidence="1">Uncharacterized protein</fullName>
    </submittedName>
</protein>